<dbReference type="GO" id="GO:0016279">
    <property type="term" value="F:protein-lysine N-methyltransferase activity"/>
    <property type="evidence" value="ECO:0007669"/>
    <property type="project" value="InterPro"/>
</dbReference>
<keyword evidence="4" id="KW-0808">Transferase</keyword>
<evidence type="ECO:0000256" key="3">
    <source>
        <dbReference type="ARBA" id="ARBA00022603"/>
    </source>
</evidence>
<evidence type="ECO:0000256" key="6">
    <source>
        <dbReference type="SAM" id="MobiDB-lite"/>
    </source>
</evidence>
<dbReference type="PANTHER" id="PTHR13200">
    <property type="entry name" value="EEF1A LYSINE METHYLTRANSFERASE 1"/>
    <property type="match status" value="1"/>
</dbReference>
<feature type="region of interest" description="Disordered" evidence="6">
    <location>
        <begin position="1"/>
        <end position="23"/>
    </location>
</feature>
<dbReference type="Pfam" id="PF10237">
    <property type="entry name" value="N6-adenineMlase"/>
    <property type="match status" value="1"/>
</dbReference>
<dbReference type="STRING" id="71717.A0A4Y7SX10"/>
<feature type="coiled-coil region" evidence="5">
    <location>
        <begin position="34"/>
        <end position="61"/>
    </location>
</feature>
<dbReference type="Proteomes" id="UP000298030">
    <property type="component" value="Unassembled WGS sequence"/>
</dbReference>
<dbReference type="AlphaFoldDB" id="A0A4Y7SX10"/>
<evidence type="ECO:0000256" key="4">
    <source>
        <dbReference type="ARBA" id="ARBA00022679"/>
    </source>
</evidence>
<dbReference type="InterPro" id="IPR002052">
    <property type="entry name" value="DNA_methylase_N6_adenine_CS"/>
</dbReference>
<keyword evidence="2" id="KW-0963">Cytoplasm</keyword>
<reference evidence="7 8" key="1">
    <citation type="journal article" date="2019" name="Nat. Ecol. Evol.">
        <title>Megaphylogeny resolves global patterns of mushroom evolution.</title>
        <authorList>
            <person name="Varga T."/>
            <person name="Krizsan K."/>
            <person name="Foldi C."/>
            <person name="Dima B."/>
            <person name="Sanchez-Garcia M."/>
            <person name="Sanchez-Ramirez S."/>
            <person name="Szollosi G.J."/>
            <person name="Szarkandi J.G."/>
            <person name="Papp V."/>
            <person name="Albert L."/>
            <person name="Andreopoulos W."/>
            <person name="Angelini C."/>
            <person name="Antonin V."/>
            <person name="Barry K.W."/>
            <person name="Bougher N.L."/>
            <person name="Buchanan P."/>
            <person name="Buyck B."/>
            <person name="Bense V."/>
            <person name="Catcheside P."/>
            <person name="Chovatia M."/>
            <person name="Cooper J."/>
            <person name="Damon W."/>
            <person name="Desjardin D."/>
            <person name="Finy P."/>
            <person name="Geml J."/>
            <person name="Haridas S."/>
            <person name="Hughes K."/>
            <person name="Justo A."/>
            <person name="Karasinski D."/>
            <person name="Kautmanova I."/>
            <person name="Kiss B."/>
            <person name="Kocsube S."/>
            <person name="Kotiranta H."/>
            <person name="LaButti K.M."/>
            <person name="Lechner B.E."/>
            <person name="Liimatainen K."/>
            <person name="Lipzen A."/>
            <person name="Lukacs Z."/>
            <person name="Mihaltcheva S."/>
            <person name="Morgado L.N."/>
            <person name="Niskanen T."/>
            <person name="Noordeloos M.E."/>
            <person name="Ohm R.A."/>
            <person name="Ortiz-Santana B."/>
            <person name="Ovrebo C."/>
            <person name="Racz N."/>
            <person name="Riley R."/>
            <person name="Savchenko A."/>
            <person name="Shiryaev A."/>
            <person name="Soop K."/>
            <person name="Spirin V."/>
            <person name="Szebenyi C."/>
            <person name="Tomsovsky M."/>
            <person name="Tulloss R.E."/>
            <person name="Uehling J."/>
            <person name="Grigoriev I.V."/>
            <person name="Vagvolgyi C."/>
            <person name="Papp T."/>
            <person name="Martin F.M."/>
            <person name="Miettinen O."/>
            <person name="Hibbett D.S."/>
            <person name="Nagy L.G."/>
        </authorList>
    </citation>
    <scope>NUCLEOTIDE SEQUENCE [LARGE SCALE GENOMIC DNA]</scope>
    <source>
        <strain evidence="7 8">FP101781</strain>
    </source>
</reference>
<feature type="compositionally biased region" description="Low complexity" evidence="6">
    <location>
        <begin position="10"/>
        <end position="22"/>
    </location>
</feature>
<dbReference type="PROSITE" id="PS00092">
    <property type="entry name" value="N6_MTASE"/>
    <property type="match status" value="1"/>
</dbReference>
<evidence type="ECO:0000313" key="7">
    <source>
        <dbReference type="EMBL" id="TEB26372.1"/>
    </source>
</evidence>
<comment type="subcellular location">
    <subcellularLocation>
        <location evidence="1">Cytoplasm</location>
    </subcellularLocation>
</comment>
<dbReference type="OrthoDB" id="206354at2759"/>
<proteinExistence type="predicted"/>
<evidence type="ECO:0000256" key="5">
    <source>
        <dbReference type="SAM" id="Coils"/>
    </source>
</evidence>
<dbReference type="InterPro" id="IPR041370">
    <property type="entry name" value="Mlase_EEF1AKMT1/ZCCHC4"/>
</dbReference>
<gene>
    <name evidence="7" type="ORF">FA13DRAFT_1737550</name>
</gene>
<keyword evidence="5" id="KW-0175">Coiled coil</keyword>
<keyword evidence="8" id="KW-1185">Reference proteome</keyword>
<protein>
    <recommendedName>
        <fullName evidence="9">Protein-lysine N-methyltransferase EFM5</fullName>
    </recommendedName>
</protein>
<organism evidence="7 8">
    <name type="scientific">Coprinellus micaceus</name>
    <name type="common">Glistening ink-cap mushroom</name>
    <name type="synonym">Coprinus micaceus</name>
    <dbReference type="NCBI Taxonomy" id="71717"/>
    <lineage>
        <taxon>Eukaryota</taxon>
        <taxon>Fungi</taxon>
        <taxon>Dikarya</taxon>
        <taxon>Basidiomycota</taxon>
        <taxon>Agaricomycotina</taxon>
        <taxon>Agaricomycetes</taxon>
        <taxon>Agaricomycetidae</taxon>
        <taxon>Agaricales</taxon>
        <taxon>Agaricineae</taxon>
        <taxon>Psathyrellaceae</taxon>
        <taxon>Coprinellus</taxon>
    </lineage>
</organism>
<dbReference type="EMBL" id="QPFP01000049">
    <property type="protein sequence ID" value="TEB26372.1"/>
    <property type="molecule type" value="Genomic_DNA"/>
</dbReference>
<dbReference type="GO" id="GO:0032259">
    <property type="term" value="P:methylation"/>
    <property type="evidence" value="ECO:0007669"/>
    <property type="project" value="UniProtKB-KW"/>
</dbReference>
<sequence>MDIPAHRARSSSVSSGSNISESPPQLDASVLALLNDFIANKAKEEARFKALEAESAAAQLAGIDFDGGDGEPDDLKPMVSLQEYKNTFGEDWQLSQFWYSDAFANRMSELLHSMCTAETKIAFMCSPTAFVAFQHMKQLRGAYLFEFDRRFGILAPKQYVPYDLDSPDDFPPRFKGYFDVVVADPPFLNEVTNVKLISTLKQVMQKDAKLLLLTSTSVEDVLEKLYTERPLGPLKRTSMVVEHGQLANDFASWGSWAGADKFGA</sequence>
<dbReference type="InterPro" id="IPR019369">
    <property type="entry name" value="Efm5/EEF1AKMT1"/>
</dbReference>
<dbReference type="GO" id="GO:0003676">
    <property type="term" value="F:nucleic acid binding"/>
    <property type="evidence" value="ECO:0007669"/>
    <property type="project" value="InterPro"/>
</dbReference>
<name>A0A4Y7SX10_COPMI</name>
<evidence type="ECO:0000313" key="8">
    <source>
        <dbReference type="Proteomes" id="UP000298030"/>
    </source>
</evidence>
<dbReference type="SUPFAM" id="SSF53335">
    <property type="entry name" value="S-adenosyl-L-methionine-dependent methyltransferases"/>
    <property type="match status" value="1"/>
</dbReference>
<evidence type="ECO:0000256" key="1">
    <source>
        <dbReference type="ARBA" id="ARBA00004496"/>
    </source>
</evidence>
<dbReference type="InterPro" id="IPR029063">
    <property type="entry name" value="SAM-dependent_MTases_sf"/>
</dbReference>
<comment type="caution">
    <text evidence="7">The sequence shown here is derived from an EMBL/GenBank/DDBJ whole genome shotgun (WGS) entry which is preliminary data.</text>
</comment>
<dbReference type="GO" id="GO:0005737">
    <property type="term" value="C:cytoplasm"/>
    <property type="evidence" value="ECO:0007669"/>
    <property type="project" value="UniProtKB-SubCell"/>
</dbReference>
<keyword evidence="3" id="KW-0489">Methyltransferase</keyword>
<evidence type="ECO:0008006" key="9">
    <source>
        <dbReference type="Google" id="ProtNLM"/>
    </source>
</evidence>
<accession>A0A4Y7SX10</accession>
<evidence type="ECO:0000256" key="2">
    <source>
        <dbReference type="ARBA" id="ARBA00022490"/>
    </source>
</evidence>
<dbReference type="PANTHER" id="PTHR13200:SF0">
    <property type="entry name" value="EEF1A LYSINE METHYLTRANSFERASE 1"/>
    <property type="match status" value="1"/>
</dbReference>